<evidence type="ECO:0000313" key="2">
    <source>
        <dbReference type="Proteomes" id="UP000790377"/>
    </source>
</evidence>
<comment type="caution">
    <text evidence="1">The sequence shown here is derived from an EMBL/GenBank/DDBJ whole genome shotgun (WGS) entry which is preliminary data.</text>
</comment>
<name>A0ACB8ADZ8_9AGAM</name>
<dbReference type="EMBL" id="MU267678">
    <property type="protein sequence ID" value="KAH7911441.1"/>
    <property type="molecule type" value="Genomic_DNA"/>
</dbReference>
<gene>
    <name evidence="1" type="ORF">BJ138DRAFT_1006568</name>
</gene>
<accession>A0ACB8ADZ8</accession>
<sequence length="227" mass="26514">MEENKGADRGSYIWGRQVTCFVPIVHNTRIEHLWYDVTHGFGQKWKNFFLDLEANHGLNPRLPSHIWLLHHLFLDRINDDAEEWKHTWNSHSLQIRGERTRSPRDIFLFSMIEDGPRGIEALLAPPEEEVDDLATYGVDWDVINDPVLMEHLRLHNPHEQDNNNPFSSGPATLSEVPCEPPNCPLHLDQIIELDQQLAHRVDTMSRNMQIRRLVWQEAMDICAGFFN</sequence>
<dbReference type="Proteomes" id="UP000790377">
    <property type="component" value="Unassembled WGS sequence"/>
</dbReference>
<organism evidence="1 2">
    <name type="scientific">Hygrophoropsis aurantiaca</name>
    <dbReference type="NCBI Taxonomy" id="72124"/>
    <lineage>
        <taxon>Eukaryota</taxon>
        <taxon>Fungi</taxon>
        <taxon>Dikarya</taxon>
        <taxon>Basidiomycota</taxon>
        <taxon>Agaricomycotina</taxon>
        <taxon>Agaricomycetes</taxon>
        <taxon>Agaricomycetidae</taxon>
        <taxon>Boletales</taxon>
        <taxon>Coniophorineae</taxon>
        <taxon>Hygrophoropsidaceae</taxon>
        <taxon>Hygrophoropsis</taxon>
    </lineage>
</organism>
<keyword evidence="2" id="KW-1185">Reference proteome</keyword>
<evidence type="ECO:0000313" key="1">
    <source>
        <dbReference type="EMBL" id="KAH7911441.1"/>
    </source>
</evidence>
<proteinExistence type="predicted"/>
<protein>
    <submittedName>
        <fullName evidence="1">Uncharacterized protein</fullName>
    </submittedName>
</protein>
<reference evidence="1" key="1">
    <citation type="journal article" date="2021" name="New Phytol.">
        <title>Evolutionary innovations through gain and loss of genes in the ectomycorrhizal Boletales.</title>
        <authorList>
            <person name="Wu G."/>
            <person name="Miyauchi S."/>
            <person name="Morin E."/>
            <person name="Kuo A."/>
            <person name="Drula E."/>
            <person name="Varga T."/>
            <person name="Kohler A."/>
            <person name="Feng B."/>
            <person name="Cao Y."/>
            <person name="Lipzen A."/>
            <person name="Daum C."/>
            <person name="Hundley H."/>
            <person name="Pangilinan J."/>
            <person name="Johnson J."/>
            <person name="Barry K."/>
            <person name="LaButti K."/>
            <person name="Ng V."/>
            <person name="Ahrendt S."/>
            <person name="Min B."/>
            <person name="Choi I.G."/>
            <person name="Park H."/>
            <person name="Plett J.M."/>
            <person name="Magnuson J."/>
            <person name="Spatafora J.W."/>
            <person name="Nagy L.G."/>
            <person name="Henrissat B."/>
            <person name="Grigoriev I.V."/>
            <person name="Yang Z.L."/>
            <person name="Xu J."/>
            <person name="Martin F.M."/>
        </authorList>
    </citation>
    <scope>NUCLEOTIDE SEQUENCE</scope>
    <source>
        <strain evidence="1">ATCC 28755</strain>
    </source>
</reference>